<dbReference type="Gene3D" id="1.25.40.20">
    <property type="entry name" value="Ankyrin repeat-containing domain"/>
    <property type="match status" value="1"/>
</dbReference>
<gene>
    <name evidence="4" type="ORF">CkaCkLH20_07938</name>
</gene>
<dbReference type="InterPro" id="IPR027417">
    <property type="entry name" value="P-loop_NTPase"/>
</dbReference>
<dbReference type="Pfam" id="PF22939">
    <property type="entry name" value="WHD_GPIID"/>
    <property type="match status" value="1"/>
</dbReference>
<evidence type="ECO:0000259" key="2">
    <source>
        <dbReference type="Pfam" id="PF22939"/>
    </source>
</evidence>
<feature type="domain" description="Nephrocystin 3-like N-terminal" evidence="3">
    <location>
        <begin position="192"/>
        <end position="362"/>
    </location>
</feature>
<dbReference type="SUPFAM" id="SSF48403">
    <property type="entry name" value="Ankyrin repeat"/>
    <property type="match status" value="1"/>
</dbReference>
<dbReference type="Pfam" id="PF24883">
    <property type="entry name" value="NPHP3_N"/>
    <property type="match status" value="1"/>
</dbReference>
<dbReference type="EMBL" id="JAATWM020000025">
    <property type="protein sequence ID" value="KAF9874801.1"/>
    <property type="molecule type" value="Genomic_DNA"/>
</dbReference>
<keyword evidence="1" id="KW-0677">Repeat</keyword>
<reference evidence="4" key="2">
    <citation type="submission" date="2020-11" db="EMBL/GenBank/DDBJ databases">
        <title>Whole genome sequencing of Colletotrichum sp.</title>
        <authorList>
            <person name="Li H."/>
        </authorList>
    </citation>
    <scope>NUCLEOTIDE SEQUENCE</scope>
    <source>
        <strain evidence="4">CkLH20</strain>
    </source>
</reference>
<dbReference type="Gene3D" id="3.40.50.300">
    <property type="entry name" value="P-loop containing nucleotide triphosphate hydrolases"/>
    <property type="match status" value="1"/>
</dbReference>
<protein>
    <recommendedName>
        <fullName evidence="6">Ankyrin repeat protein</fullName>
    </recommendedName>
</protein>
<proteinExistence type="predicted"/>
<evidence type="ECO:0008006" key="6">
    <source>
        <dbReference type="Google" id="ProtNLM"/>
    </source>
</evidence>
<dbReference type="SUPFAM" id="SSF52540">
    <property type="entry name" value="P-loop containing nucleoside triphosphate hydrolases"/>
    <property type="match status" value="1"/>
</dbReference>
<organism evidence="4 5">
    <name type="scientific">Colletotrichum karsti</name>
    <dbReference type="NCBI Taxonomy" id="1095194"/>
    <lineage>
        <taxon>Eukaryota</taxon>
        <taxon>Fungi</taxon>
        <taxon>Dikarya</taxon>
        <taxon>Ascomycota</taxon>
        <taxon>Pezizomycotina</taxon>
        <taxon>Sordariomycetes</taxon>
        <taxon>Hypocreomycetidae</taxon>
        <taxon>Glomerellales</taxon>
        <taxon>Glomerellaceae</taxon>
        <taxon>Colletotrichum</taxon>
        <taxon>Colletotrichum boninense species complex</taxon>
    </lineage>
</organism>
<dbReference type="InterPro" id="IPR002110">
    <property type="entry name" value="Ankyrin_rpt"/>
</dbReference>
<dbReference type="Pfam" id="PF12796">
    <property type="entry name" value="Ank_2"/>
    <property type="match status" value="1"/>
</dbReference>
<comment type="caution">
    <text evidence="4">The sequence shown here is derived from an EMBL/GenBank/DDBJ whole genome shotgun (WGS) entry which is preliminary data.</text>
</comment>
<dbReference type="Proteomes" id="UP000781932">
    <property type="component" value="Unassembled WGS sequence"/>
</dbReference>
<dbReference type="InterPro" id="IPR056884">
    <property type="entry name" value="NPHP3-like_N"/>
</dbReference>
<dbReference type="AlphaFoldDB" id="A0A9P6LJ39"/>
<dbReference type="RefSeq" id="XP_038744262.1">
    <property type="nucleotide sequence ID" value="XM_038890654.1"/>
</dbReference>
<name>A0A9P6LJ39_9PEZI</name>
<reference evidence="4" key="1">
    <citation type="submission" date="2020-03" db="EMBL/GenBank/DDBJ databases">
        <authorList>
            <person name="He L."/>
        </authorList>
    </citation>
    <scope>NUCLEOTIDE SEQUENCE</scope>
    <source>
        <strain evidence="4">CkLH20</strain>
    </source>
</reference>
<dbReference type="PANTHER" id="PTHR10039:SF16">
    <property type="entry name" value="GPI INOSITOL-DEACYLASE"/>
    <property type="match status" value="1"/>
</dbReference>
<dbReference type="GeneID" id="62163728"/>
<keyword evidence="5" id="KW-1185">Reference proteome</keyword>
<dbReference type="PANTHER" id="PTHR10039">
    <property type="entry name" value="AMELOGENIN"/>
    <property type="match status" value="1"/>
</dbReference>
<dbReference type="OrthoDB" id="1577640at2759"/>
<accession>A0A9P6LJ39</accession>
<evidence type="ECO:0000256" key="1">
    <source>
        <dbReference type="ARBA" id="ARBA00022737"/>
    </source>
</evidence>
<evidence type="ECO:0000313" key="5">
    <source>
        <dbReference type="Proteomes" id="UP000781932"/>
    </source>
</evidence>
<sequence length="761" mass="85577">MAEALTVIEVALCITEVVERLCTFVSNVKGAKDDIRKLTQELLALKGALEHFHLQAETGLYASLETSVQSVLAMTQENLDAMQKKLGKPKTSKLGRAAQSLAWPFRMGDVEKYLAAAERAKTWFIMVLMKDSLDSTSTVLNEMQKLTAMLHEEVLARETDRMLTETDSLLKWLSPVDSEARLRDSVVDRVPGSGQWIHAGRFALWESGSRTAWPVFWITGRSGSGKTVLFSHLVEKLQGHIESNTTEKFSKLGLGFHCCSLDDAASQAVPNVFGSILAQIGTAKPEILQYVRPLRQSGNSLIPQNNLSIGNIHDLMDKALELYDVFYLMIDALNETSHEAVILKTLINLCERHRHLRVLLTCTREPALASPLIYVKQMNMGSVDLDIEKYVQHRFSTEHGFQVLSPKIKEEIRTRVVADACGTFRWAKLCMDRISTLRTGRDIRRVLSDIPSTLNETYAGILNRIPGQDKDIAREALTWLCFSLRPLRLVELAEAVVIEEGDTDIDGDSRLNDPAVVPQICLGLVHASKGVVTLAHDSIRTFLQSDWIRTSTASDFALDAAEAHRRIMRRCLTYLNLDPFISGPVHSLPQVDERFRNYPLLRYATFMWPIHSERFPLEKEDENLILDLFETKKLKNGGPFDAWVQFLLRDVDLNSIHNTQPLYYAASFNMTSILELILRPEHNVDVNKRGGRYSSPPLFVALWRRKEQAAKLLVKAGADPDKIDTSGQTSRDLALRAGMFDIIKLMDEVSPAKTPTRVASI</sequence>
<evidence type="ECO:0000259" key="3">
    <source>
        <dbReference type="Pfam" id="PF24883"/>
    </source>
</evidence>
<feature type="domain" description="GPI inositol-deacylase winged helix" evidence="2">
    <location>
        <begin position="469"/>
        <end position="558"/>
    </location>
</feature>
<dbReference type="InterPro" id="IPR036770">
    <property type="entry name" value="Ankyrin_rpt-contain_sf"/>
</dbReference>
<dbReference type="InterPro" id="IPR054471">
    <property type="entry name" value="GPIID_WHD"/>
</dbReference>
<evidence type="ECO:0000313" key="4">
    <source>
        <dbReference type="EMBL" id="KAF9874801.1"/>
    </source>
</evidence>